<feature type="transmembrane region" description="Helical" evidence="27">
    <location>
        <begin position="409"/>
        <end position="431"/>
    </location>
</feature>
<dbReference type="GO" id="GO:0030672">
    <property type="term" value="C:synaptic vesicle membrane"/>
    <property type="evidence" value="ECO:0007669"/>
    <property type="project" value="UniProtKB-SubCell"/>
</dbReference>
<evidence type="ECO:0000256" key="22">
    <source>
        <dbReference type="ARBA" id="ARBA00069713"/>
    </source>
</evidence>
<dbReference type="CDD" id="cd17318">
    <property type="entry name" value="MFS_SLC17"/>
    <property type="match status" value="1"/>
</dbReference>
<evidence type="ECO:0000256" key="23">
    <source>
        <dbReference type="ARBA" id="ARBA00080244"/>
    </source>
</evidence>
<evidence type="ECO:0000256" key="9">
    <source>
        <dbReference type="ARBA" id="ARBA00022989"/>
    </source>
</evidence>
<dbReference type="OrthoDB" id="2985014at2759"/>
<comment type="catalytic activity">
    <reaction evidence="15">
        <text>2 nitrate(out) + H(+)(out) = 2 nitrate(in) + H(+)(in)</text>
        <dbReference type="Rhea" id="RHEA:71539"/>
        <dbReference type="ChEBI" id="CHEBI:15378"/>
        <dbReference type="ChEBI" id="CHEBI:17632"/>
    </reaction>
    <physiologicalReaction direction="left-to-right" evidence="15">
        <dbReference type="Rhea" id="RHEA:71540"/>
    </physiologicalReaction>
</comment>
<evidence type="ECO:0000256" key="11">
    <source>
        <dbReference type="ARBA" id="ARBA00023136"/>
    </source>
</evidence>
<keyword evidence="5" id="KW-0813">Transport</keyword>
<dbReference type="GO" id="GO:0006820">
    <property type="term" value="P:monoatomic anion transport"/>
    <property type="evidence" value="ECO:0007669"/>
    <property type="project" value="TreeGrafter"/>
</dbReference>
<comment type="function">
    <text evidence="21">Receptor for CM101, a polysaccharide produced by group B Streptococcus with antipathoangiogenic properties.</text>
</comment>
<keyword evidence="11 27" id="KW-0472">Membrane</keyword>
<keyword evidence="6" id="KW-1003">Cell membrane</keyword>
<dbReference type="AlphaFoldDB" id="A0A2T7PPU7"/>
<keyword evidence="14" id="KW-0968">Cytoplasmic vesicle</keyword>
<evidence type="ECO:0000256" key="5">
    <source>
        <dbReference type="ARBA" id="ARBA00022448"/>
    </source>
</evidence>
<evidence type="ECO:0000256" key="8">
    <source>
        <dbReference type="ARBA" id="ARBA00022847"/>
    </source>
</evidence>
<dbReference type="GO" id="GO:0016323">
    <property type="term" value="C:basolateral plasma membrane"/>
    <property type="evidence" value="ECO:0007669"/>
    <property type="project" value="UniProtKB-SubCell"/>
</dbReference>
<reference evidence="29 30" key="1">
    <citation type="submission" date="2018-04" db="EMBL/GenBank/DDBJ databases">
        <title>The genome of golden apple snail Pomacea canaliculata provides insight into stress tolerance and invasive adaptation.</title>
        <authorList>
            <person name="Liu C."/>
            <person name="Liu B."/>
            <person name="Ren Y."/>
            <person name="Zhang Y."/>
            <person name="Wang H."/>
            <person name="Li S."/>
            <person name="Jiang F."/>
            <person name="Yin L."/>
            <person name="Zhang G."/>
            <person name="Qian W."/>
            <person name="Fan W."/>
        </authorList>
    </citation>
    <scope>NUCLEOTIDE SEQUENCE [LARGE SCALE GENOMIC DNA]</scope>
    <source>
        <strain evidence="29">SZHN2017</strain>
        <tissue evidence="29">Muscle</tissue>
    </source>
</reference>
<dbReference type="STRING" id="400727.A0A2T7PPU7"/>
<evidence type="ECO:0000256" key="16">
    <source>
        <dbReference type="ARBA" id="ARBA00050554"/>
    </source>
</evidence>
<dbReference type="SUPFAM" id="SSF103473">
    <property type="entry name" value="MFS general substrate transporter"/>
    <property type="match status" value="1"/>
</dbReference>
<comment type="caution">
    <text evidence="29">The sequence shown here is derived from an EMBL/GenBank/DDBJ whole genome shotgun (WGS) entry which is preliminary data.</text>
</comment>
<comment type="catalytic activity">
    <reaction evidence="17">
        <text>N-acetylneuraminate(in) + H(+)(in) = N-acetylneuraminate(out) + H(+)(out)</text>
        <dbReference type="Rhea" id="RHEA:28987"/>
        <dbReference type="ChEBI" id="CHEBI:15378"/>
        <dbReference type="ChEBI" id="CHEBI:35418"/>
    </reaction>
    <physiologicalReaction direction="right-to-left" evidence="17">
        <dbReference type="Rhea" id="RHEA:28989"/>
    </physiologicalReaction>
</comment>
<evidence type="ECO:0000256" key="1">
    <source>
        <dbReference type="ARBA" id="ARBA00004432"/>
    </source>
</evidence>
<feature type="transmembrane region" description="Helical" evidence="27">
    <location>
        <begin position="120"/>
        <end position="139"/>
    </location>
</feature>
<organism evidence="29 30">
    <name type="scientific">Pomacea canaliculata</name>
    <name type="common">Golden apple snail</name>
    <dbReference type="NCBI Taxonomy" id="400727"/>
    <lineage>
        <taxon>Eukaryota</taxon>
        <taxon>Metazoa</taxon>
        <taxon>Spiralia</taxon>
        <taxon>Lophotrochozoa</taxon>
        <taxon>Mollusca</taxon>
        <taxon>Gastropoda</taxon>
        <taxon>Caenogastropoda</taxon>
        <taxon>Architaenioglossa</taxon>
        <taxon>Ampullarioidea</taxon>
        <taxon>Ampullariidae</taxon>
        <taxon>Pomacea</taxon>
    </lineage>
</organism>
<dbReference type="PANTHER" id="PTHR11662">
    <property type="entry name" value="SOLUTE CARRIER FAMILY 17"/>
    <property type="match status" value="1"/>
</dbReference>
<evidence type="ECO:0000256" key="15">
    <source>
        <dbReference type="ARBA" id="ARBA00050101"/>
    </source>
</evidence>
<keyword evidence="9 27" id="KW-1133">Transmembrane helix</keyword>
<evidence type="ECO:0000256" key="26">
    <source>
        <dbReference type="SAM" id="MobiDB-lite"/>
    </source>
</evidence>
<evidence type="ECO:0000256" key="7">
    <source>
        <dbReference type="ARBA" id="ARBA00022692"/>
    </source>
</evidence>
<dbReference type="InterPro" id="IPR011701">
    <property type="entry name" value="MFS"/>
</dbReference>
<comment type="catalytic activity">
    <reaction evidence="18">
        <text>N-acetyl-L-aspartyl-L-glutamate(out) = N-acetyl-L-aspartyl-L-glutamate(in)</text>
        <dbReference type="Rhea" id="RHEA:72599"/>
        <dbReference type="ChEBI" id="CHEBI:76931"/>
    </reaction>
    <physiologicalReaction direction="left-to-right" evidence="18">
        <dbReference type="Rhea" id="RHEA:72600"/>
    </physiologicalReaction>
</comment>
<evidence type="ECO:0000256" key="2">
    <source>
        <dbReference type="ARBA" id="ARBA00004554"/>
    </source>
</evidence>
<evidence type="ECO:0000256" key="13">
    <source>
        <dbReference type="ARBA" id="ARBA00023228"/>
    </source>
</evidence>
<evidence type="ECO:0000256" key="12">
    <source>
        <dbReference type="ARBA" id="ARBA00023180"/>
    </source>
</evidence>
<comment type="catalytic activity">
    <reaction evidence="19">
        <text>L-glutamate(out) = L-glutamate(in)</text>
        <dbReference type="Rhea" id="RHEA:66336"/>
        <dbReference type="ChEBI" id="CHEBI:29985"/>
    </reaction>
    <physiologicalReaction direction="left-to-right" evidence="19">
        <dbReference type="Rhea" id="RHEA:66337"/>
    </physiologicalReaction>
</comment>
<evidence type="ECO:0000256" key="21">
    <source>
        <dbReference type="ARBA" id="ARBA00056891"/>
    </source>
</evidence>
<keyword evidence="12" id="KW-0325">Glycoprotein</keyword>
<dbReference type="PROSITE" id="PS50850">
    <property type="entry name" value="MFS"/>
    <property type="match status" value="1"/>
</dbReference>
<feature type="region of interest" description="Disordered" evidence="26">
    <location>
        <begin position="473"/>
        <end position="512"/>
    </location>
</feature>
<evidence type="ECO:0000256" key="19">
    <source>
        <dbReference type="ARBA" id="ARBA00051447"/>
    </source>
</evidence>
<feature type="transmembrane region" description="Helical" evidence="27">
    <location>
        <begin position="213"/>
        <end position="233"/>
    </location>
</feature>
<feature type="transmembrane region" description="Helical" evidence="27">
    <location>
        <begin position="24"/>
        <end position="43"/>
    </location>
</feature>
<dbReference type="EMBL" id="PZQS01000002">
    <property type="protein sequence ID" value="PVD35454.1"/>
    <property type="molecule type" value="Genomic_DNA"/>
</dbReference>
<dbReference type="InterPro" id="IPR036259">
    <property type="entry name" value="MFS_trans_sf"/>
</dbReference>
<dbReference type="GO" id="GO:0046942">
    <property type="term" value="P:carboxylic acid transport"/>
    <property type="evidence" value="ECO:0007669"/>
    <property type="project" value="UniProtKB-ARBA"/>
</dbReference>
<proteinExistence type="predicted"/>
<dbReference type="InterPro" id="IPR020846">
    <property type="entry name" value="MFS_dom"/>
</dbReference>
<evidence type="ECO:0000313" key="30">
    <source>
        <dbReference type="Proteomes" id="UP000245119"/>
    </source>
</evidence>
<evidence type="ECO:0000313" key="29">
    <source>
        <dbReference type="EMBL" id="PVD35454.1"/>
    </source>
</evidence>
<evidence type="ECO:0000256" key="6">
    <source>
        <dbReference type="ARBA" id="ARBA00022475"/>
    </source>
</evidence>
<evidence type="ECO:0000256" key="14">
    <source>
        <dbReference type="ARBA" id="ARBA00023329"/>
    </source>
</evidence>
<evidence type="ECO:0000259" key="28">
    <source>
        <dbReference type="PROSITE" id="PS50850"/>
    </source>
</evidence>
<dbReference type="Proteomes" id="UP000245119">
    <property type="component" value="Linkage Group LG2"/>
</dbReference>
<evidence type="ECO:0000256" key="18">
    <source>
        <dbReference type="ARBA" id="ARBA00051403"/>
    </source>
</evidence>
<evidence type="ECO:0000256" key="17">
    <source>
        <dbReference type="ARBA" id="ARBA00050625"/>
    </source>
</evidence>
<evidence type="ECO:0000256" key="24">
    <source>
        <dbReference type="ARBA" id="ARBA00081195"/>
    </source>
</evidence>
<dbReference type="FunFam" id="1.20.1250.20:FF:000003">
    <property type="entry name" value="Solute carrier family 17 member 3"/>
    <property type="match status" value="1"/>
</dbReference>
<evidence type="ECO:0000256" key="3">
    <source>
        <dbReference type="ARBA" id="ARBA00004638"/>
    </source>
</evidence>
<name>A0A2T7PPU7_POMCA</name>
<comment type="catalytic activity">
    <reaction evidence="20">
        <text>D-glucuronate(out) + H(+)(out) = D-glucuronate(in) + H(+)(in)</text>
        <dbReference type="Rhea" id="RHEA:72591"/>
        <dbReference type="ChEBI" id="CHEBI:15378"/>
        <dbReference type="ChEBI" id="CHEBI:58720"/>
    </reaction>
    <physiologicalReaction direction="left-to-right" evidence="20">
        <dbReference type="Rhea" id="RHEA:72592"/>
    </physiologicalReaction>
</comment>
<dbReference type="GO" id="GO:0015293">
    <property type="term" value="F:symporter activity"/>
    <property type="evidence" value="ECO:0007669"/>
    <property type="project" value="UniProtKB-KW"/>
</dbReference>
<keyword evidence="13" id="KW-0458">Lysosome</keyword>
<feature type="transmembrane region" description="Helical" evidence="27">
    <location>
        <begin position="443"/>
        <end position="463"/>
    </location>
</feature>
<keyword evidence="30" id="KW-1185">Reference proteome</keyword>
<feature type="transmembrane region" description="Helical" evidence="27">
    <location>
        <begin position="375"/>
        <end position="397"/>
    </location>
</feature>
<dbReference type="OMA" id="NACNIVV"/>
<protein>
    <recommendedName>
        <fullName evidence="22">Sialin</fullName>
    </recommendedName>
    <alternativeName>
        <fullName evidence="25">H(+)/nitrate cotransporter</fullName>
    </alternativeName>
    <alternativeName>
        <fullName evidence="23">H(+)/sialic acid cotransporter</fullName>
    </alternativeName>
    <alternativeName>
        <fullName evidence="24">Vesicular excitatory amino acid transporter</fullName>
    </alternativeName>
</protein>
<accession>A0A2T7PPU7</accession>
<dbReference type="InterPro" id="IPR050382">
    <property type="entry name" value="MFS_Na/Anion_cotransporter"/>
</dbReference>
<keyword evidence="10" id="KW-0770">Synapse</keyword>
<keyword evidence="7 27" id="KW-0812">Transmembrane</keyword>
<feature type="transmembrane region" description="Helical" evidence="27">
    <location>
        <begin position="145"/>
        <end position="168"/>
    </location>
</feature>
<feature type="transmembrane region" description="Helical" evidence="27">
    <location>
        <begin position="350"/>
        <end position="369"/>
    </location>
</feature>
<evidence type="ECO:0000256" key="10">
    <source>
        <dbReference type="ARBA" id="ARBA00023018"/>
    </source>
</evidence>
<dbReference type="Pfam" id="PF07690">
    <property type="entry name" value="MFS_1"/>
    <property type="match status" value="1"/>
</dbReference>
<comment type="subcellular location">
    <subcellularLocation>
        <location evidence="2">Basolateral cell membrane</location>
        <topology evidence="2">Multi-pass membrane protein</topology>
    </subcellularLocation>
    <subcellularLocation>
        <location evidence="3">Cytoplasmic vesicle</location>
        <location evidence="3">Secretory vesicle membrane</location>
        <topology evidence="3">Multi-pass membrane protein</topology>
    </subcellularLocation>
    <subcellularLocation>
        <location evidence="1">Cytoplasmic vesicle</location>
        <location evidence="1">Secretory vesicle</location>
        <location evidence="1">Synaptic vesicle membrane</location>
    </subcellularLocation>
    <subcellularLocation>
        <location evidence="4">Lysosome membrane</location>
    </subcellularLocation>
</comment>
<feature type="transmembrane region" description="Helical" evidence="27">
    <location>
        <begin position="180"/>
        <end position="207"/>
    </location>
</feature>
<keyword evidence="8" id="KW-0769">Symport</keyword>
<evidence type="ECO:0000256" key="20">
    <source>
        <dbReference type="ARBA" id="ARBA00051612"/>
    </source>
</evidence>
<dbReference type="GO" id="GO:0005765">
    <property type="term" value="C:lysosomal membrane"/>
    <property type="evidence" value="ECO:0007669"/>
    <property type="project" value="UniProtKB-SubCell"/>
</dbReference>
<comment type="catalytic activity">
    <reaction evidence="16">
        <text>L-aspartate(out) = L-aspartate(in)</text>
        <dbReference type="Rhea" id="RHEA:66332"/>
        <dbReference type="ChEBI" id="CHEBI:29991"/>
    </reaction>
    <physiologicalReaction direction="left-to-right" evidence="16">
        <dbReference type="Rhea" id="RHEA:66333"/>
    </physiologicalReaction>
</comment>
<sequence>MKRTEREEGTDGETVPCFFSQRTLMAVMGFFGFIFVYGLRVNLSVAIVCMVKKDNTTGNTSTNVSSCGADDSNTSYSKNVGEFDWDKSTQSSIMASFFYGYIVTQLPGGWMAGRFGGQRVLLVGMSIVTLTTLLFPVLARTDYRLVYVLRVINGLASGVSFSSMHTLLGRWAPPRERSRLASFVYSGHMVGNILIYIGAGQLCAYGFDNGWGSVFYLSGSICVVWLVLWGLLVSESPEKCKRISEAERNYIMKSIGSQLGQKFKVPWKAVFTSKAMWVCLIANTCNNFMHFTLQTSLPIFMDEVLHFNIQQNGLLSAVPYMAMAVSSVAGSHVADYCIRRCLSTKVTRRLFQVVAFVGSGSCLVATGFIPCENRHLGPVLLALAVGFEGLCFSGYMVNQIDFAPRYAGFLMGVSSFFSTIPGLIAPLIVGALTPNKTQEEWRLVFYICAGIALLGAIVFGLFAQTDEEPWAKETTKDISLPSKETSKEAHTYDNKAWNPDDEPEKTVYNIEL</sequence>
<gene>
    <name evidence="29" type="ORF">C0Q70_02416</name>
</gene>
<dbReference type="PANTHER" id="PTHR11662:SF399">
    <property type="entry name" value="FI19708P1-RELATED"/>
    <property type="match status" value="1"/>
</dbReference>
<evidence type="ECO:0000256" key="4">
    <source>
        <dbReference type="ARBA" id="ARBA00004656"/>
    </source>
</evidence>
<evidence type="ECO:0000256" key="27">
    <source>
        <dbReference type="SAM" id="Phobius"/>
    </source>
</evidence>
<feature type="compositionally biased region" description="Basic and acidic residues" evidence="26">
    <location>
        <begin position="484"/>
        <end position="493"/>
    </location>
</feature>
<dbReference type="Gene3D" id="1.20.1250.20">
    <property type="entry name" value="MFS general substrate transporter like domains"/>
    <property type="match status" value="2"/>
</dbReference>
<feature type="domain" description="Major facilitator superfamily (MFS) profile" evidence="28">
    <location>
        <begin position="24"/>
        <end position="467"/>
    </location>
</feature>
<evidence type="ECO:0000256" key="25">
    <source>
        <dbReference type="ARBA" id="ARBA00081925"/>
    </source>
</evidence>
<dbReference type="FunFam" id="1.20.1250.20:FF:000067">
    <property type="entry name" value="sialin isoform X2"/>
    <property type="match status" value="1"/>
</dbReference>